<dbReference type="Proteomes" id="UP000176273">
    <property type="component" value="Unassembled WGS sequence"/>
</dbReference>
<evidence type="ECO:0008006" key="3">
    <source>
        <dbReference type="Google" id="ProtNLM"/>
    </source>
</evidence>
<dbReference type="AlphaFoldDB" id="A0A1F6BLA5"/>
<sequence length="92" mass="10260">MSLIDKHLLEHITDLSRITLRGKESMTDMQEIVSYVDSLRGVGAERVVKEHVLVENAVREDAYDAVRHLSGEAARGAFPAERDGYLAVPKIL</sequence>
<reference evidence="1 2" key="1">
    <citation type="journal article" date="2016" name="Nat. Commun.">
        <title>Thousands of microbial genomes shed light on interconnected biogeochemical processes in an aquifer system.</title>
        <authorList>
            <person name="Anantharaman K."/>
            <person name="Brown C.T."/>
            <person name="Hug L.A."/>
            <person name="Sharon I."/>
            <person name="Castelle C.J."/>
            <person name="Probst A.J."/>
            <person name="Thomas B.C."/>
            <person name="Singh A."/>
            <person name="Wilkins M.J."/>
            <person name="Karaoz U."/>
            <person name="Brodie E.L."/>
            <person name="Williams K.H."/>
            <person name="Hubbard S.S."/>
            <person name="Banfield J.F."/>
        </authorList>
    </citation>
    <scope>NUCLEOTIDE SEQUENCE [LARGE SCALE GENOMIC DNA]</scope>
</reference>
<name>A0A1F6BLA5_9BACT</name>
<comment type="caution">
    <text evidence="1">The sequence shown here is derived from an EMBL/GenBank/DDBJ whole genome shotgun (WGS) entry which is preliminary data.</text>
</comment>
<dbReference type="GO" id="GO:0006450">
    <property type="term" value="P:regulation of translational fidelity"/>
    <property type="evidence" value="ECO:0007669"/>
    <property type="project" value="InterPro"/>
</dbReference>
<dbReference type="EMBL" id="MFKH01000005">
    <property type="protein sequence ID" value="OGG37690.1"/>
    <property type="molecule type" value="Genomic_DNA"/>
</dbReference>
<dbReference type="InterPro" id="IPR036113">
    <property type="entry name" value="Asp/Glu-ADT_sf_sub_c"/>
</dbReference>
<protein>
    <recommendedName>
        <fullName evidence="3">Aspartyl/glutamyl-tRNA(Asn/Gln) amidotransferase subunit C</fullName>
    </recommendedName>
</protein>
<accession>A0A1F6BLA5</accession>
<evidence type="ECO:0000313" key="2">
    <source>
        <dbReference type="Proteomes" id="UP000176273"/>
    </source>
</evidence>
<organism evidence="1 2">
    <name type="scientific">Candidatus Jorgensenbacteria bacterium GWA1_54_12</name>
    <dbReference type="NCBI Taxonomy" id="1798468"/>
    <lineage>
        <taxon>Bacteria</taxon>
        <taxon>Candidatus Joergenseniibacteriota</taxon>
    </lineage>
</organism>
<evidence type="ECO:0000313" key="1">
    <source>
        <dbReference type="EMBL" id="OGG37690.1"/>
    </source>
</evidence>
<gene>
    <name evidence="1" type="ORF">A2110_01620</name>
</gene>
<proteinExistence type="predicted"/>
<dbReference type="SUPFAM" id="SSF141000">
    <property type="entry name" value="Glu-tRNAGln amidotransferase C subunit"/>
    <property type="match status" value="1"/>
</dbReference>
<dbReference type="STRING" id="1798468.A2110_01620"/>